<name>A0ACC0B2V4_CATRO</name>
<reference evidence="2" key="1">
    <citation type="journal article" date="2023" name="Nat. Plants">
        <title>Single-cell RNA sequencing provides a high-resolution roadmap for understanding the multicellular compartmentation of specialized metabolism.</title>
        <authorList>
            <person name="Sun S."/>
            <person name="Shen X."/>
            <person name="Li Y."/>
            <person name="Li Y."/>
            <person name="Wang S."/>
            <person name="Li R."/>
            <person name="Zhang H."/>
            <person name="Shen G."/>
            <person name="Guo B."/>
            <person name="Wei J."/>
            <person name="Xu J."/>
            <person name="St-Pierre B."/>
            <person name="Chen S."/>
            <person name="Sun C."/>
        </authorList>
    </citation>
    <scope>NUCLEOTIDE SEQUENCE [LARGE SCALE GENOMIC DNA]</scope>
</reference>
<proteinExistence type="predicted"/>
<dbReference type="Proteomes" id="UP001060085">
    <property type="component" value="Linkage Group LG04"/>
</dbReference>
<sequence length="153" mass="18366">MESLMVEEFPNIKELSQAKIEDKSLCMQNFEDPSKDEDGKLTCKSIKTLNFFPSKSYLIFEIYFMEIKPNFKETRSEKRSLVYYKLFFNFSDFQFQIQATVNNSRNFLTTRPFRSRIWTPTVEDERAQRVQFENPQYLTVRCVLPVKNRKLPQ</sequence>
<evidence type="ECO:0000313" key="2">
    <source>
        <dbReference type="Proteomes" id="UP001060085"/>
    </source>
</evidence>
<dbReference type="EMBL" id="CM044704">
    <property type="protein sequence ID" value="KAI5666991.1"/>
    <property type="molecule type" value="Genomic_DNA"/>
</dbReference>
<organism evidence="1 2">
    <name type="scientific">Catharanthus roseus</name>
    <name type="common">Madagascar periwinkle</name>
    <name type="synonym">Vinca rosea</name>
    <dbReference type="NCBI Taxonomy" id="4058"/>
    <lineage>
        <taxon>Eukaryota</taxon>
        <taxon>Viridiplantae</taxon>
        <taxon>Streptophyta</taxon>
        <taxon>Embryophyta</taxon>
        <taxon>Tracheophyta</taxon>
        <taxon>Spermatophyta</taxon>
        <taxon>Magnoliopsida</taxon>
        <taxon>eudicotyledons</taxon>
        <taxon>Gunneridae</taxon>
        <taxon>Pentapetalae</taxon>
        <taxon>asterids</taxon>
        <taxon>lamiids</taxon>
        <taxon>Gentianales</taxon>
        <taxon>Apocynaceae</taxon>
        <taxon>Rauvolfioideae</taxon>
        <taxon>Vinceae</taxon>
        <taxon>Catharanthinae</taxon>
        <taxon>Catharanthus</taxon>
    </lineage>
</organism>
<comment type="caution">
    <text evidence="1">The sequence shown here is derived from an EMBL/GenBank/DDBJ whole genome shotgun (WGS) entry which is preliminary data.</text>
</comment>
<keyword evidence="2" id="KW-1185">Reference proteome</keyword>
<evidence type="ECO:0000313" key="1">
    <source>
        <dbReference type="EMBL" id="KAI5666991.1"/>
    </source>
</evidence>
<protein>
    <submittedName>
        <fullName evidence="1">Uncharacterized protein</fullName>
    </submittedName>
</protein>
<gene>
    <name evidence="1" type="ORF">M9H77_16844</name>
</gene>
<accession>A0ACC0B2V4</accession>